<sequence>MNNNNVAKVKILIAVMSALALIVYGFFANEARKEIYYLCGNVKADVSYSSVIKQLDTANLSTYTIENVSSGKHVVLSSLVHLYLFRCDIKVNSQDVVNSASYEMRLGVKGQ</sequence>
<dbReference type="RefSeq" id="WP_188920129.1">
    <property type="nucleotide sequence ID" value="NZ_BMQV01000019.1"/>
</dbReference>
<proteinExistence type="predicted"/>
<evidence type="ECO:0000313" key="3">
    <source>
        <dbReference type="Proteomes" id="UP000654367"/>
    </source>
</evidence>
<dbReference type="EMBL" id="BMQV01000019">
    <property type="protein sequence ID" value="GGP54609.1"/>
    <property type="molecule type" value="Genomic_DNA"/>
</dbReference>
<evidence type="ECO:0000313" key="2">
    <source>
        <dbReference type="EMBL" id="GGP54609.1"/>
    </source>
</evidence>
<dbReference type="Proteomes" id="UP000654367">
    <property type="component" value="Unassembled WGS sequence"/>
</dbReference>
<accession>A0ABQ2Q7V5</accession>
<keyword evidence="1" id="KW-0812">Transmembrane</keyword>
<protein>
    <submittedName>
        <fullName evidence="2">Uncharacterized protein</fullName>
    </submittedName>
</protein>
<keyword evidence="1" id="KW-0472">Membrane</keyword>
<reference evidence="3" key="1">
    <citation type="journal article" date="2019" name="Int. J. Syst. Evol. Microbiol.">
        <title>The Global Catalogue of Microorganisms (GCM) 10K type strain sequencing project: providing services to taxonomists for standard genome sequencing and annotation.</title>
        <authorList>
            <consortium name="The Broad Institute Genomics Platform"/>
            <consortium name="The Broad Institute Genome Sequencing Center for Infectious Disease"/>
            <person name="Wu L."/>
            <person name="Ma J."/>
        </authorList>
    </citation>
    <scope>NUCLEOTIDE SEQUENCE [LARGE SCALE GENOMIC DNA]</scope>
    <source>
        <strain evidence="3">JCM 32304</strain>
    </source>
</reference>
<gene>
    <name evidence="2" type="ORF">GCM10009409_21140</name>
</gene>
<comment type="caution">
    <text evidence="2">The sequence shown here is derived from an EMBL/GenBank/DDBJ whole genome shotgun (WGS) entry which is preliminary data.</text>
</comment>
<keyword evidence="1" id="KW-1133">Transmembrane helix</keyword>
<organism evidence="2 3">
    <name type="scientific">Shewanella saliphila</name>
    <dbReference type="NCBI Taxonomy" id="2282698"/>
    <lineage>
        <taxon>Bacteria</taxon>
        <taxon>Pseudomonadati</taxon>
        <taxon>Pseudomonadota</taxon>
        <taxon>Gammaproteobacteria</taxon>
        <taxon>Alteromonadales</taxon>
        <taxon>Shewanellaceae</taxon>
        <taxon>Shewanella</taxon>
    </lineage>
</organism>
<keyword evidence="3" id="KW-1185">Reference proteome</keyword>
<name>A0ABQ2Q7V5_9GAMM</name>
<evidence type="ECO:0000256" key="1">
    <source>
        <dbReference type="SAM" id="Phobius"/>
    </source>
</evidence>
<feature type="transmembrane region" description="Helical" evidence="1">
    <location>
        <begin position="6"/>
        <end position="27"/>
    </location>
</feature>